<comment type="subunit">
    <text evidence="13">Part of the RNA polymerase complex.</text>
</comment>
<feature type="binding site" evidence="13">
    <location>
        <position position="468"/>
    </location>
    <ligand>
        <name>Mg(2+)</name>
        <dbReference type="ChEBI" id="CHEBI:18420"/>
    </ligand>
</feature>
<dbReference type="PANTHER" id="PTHR19376:SF32">
    <property type="entry name" value="DNA-DIRECTED RNA POLYMERASE III SUBUNIT RPC1"/>
    <property type="match status" value="1"/>
</dbReference>
<evidence type="ECO:0000259" key="15">
    <source>
        <dbReference type="SMART" id="SM00663"/>
    </source>
</evidence>
<feature type="binding site" evidence="13">
    <location>
        <position position="102"/>
    </location>
    <ligand>
        <name>Zn(2+)</name>
        <dbReference type="ChEBI" id="CHEBI:29105"/>
        <label>2</label>
    </ligand>
</feature>
<dbReference type="InterPro" id="IPR007080">
    <property type="entry name" value="RNA_pol_Rpb1_1"/>
</dbReference>
<dbReference type="GO" id="GO:0008270">
    <property type="term" value="F:zinc ion binding"/>
    <property type="evidence" value="ECO:0007669"/>
    <property type="project" value="UniProtKB-UniRule"/>
</dbReference>
<feature type="domain" description="RNA polymerase N-terminal" evidence="15">
    <location>
        <begin position="207"/>
        <end position="518"/>
    </location>
</feature>
<dbReference type="Proteomes" id="UP000192050">
    <property type="component" value="Chromosome"/>
</dbReference>
<feature type="binding site" evidence="13">
    <location>
        <position position="62"/>
    </location>
    <ligand>
        <name>Zn(2+)</name>
        <dbReference type="ChEBI" id="CHEBI:29105"/>
        <label>1</label>
    </ligand>
</feature>
<feature type="binding site" evidence="13">
    <location>
        <position position="105"/>
    </location>
    <ligand>
        <name>Zn(2+)</name>
        <dbReference type="ChEBI" id="CHEBI:29105"/>
        <label>2</label>
    </ligand>
</feature>
<keyword evidence="3 13" id="KW-0963">Cytoplasm</keyword>
<feature type="binding site" evidence="13">
    <location>
        <position position="72"/>
    </location>
    <ligand>
        <name>Zn(2+)</name>
        <dbReference type="ChEBI" id="CHEBI:29105"/>
        <label>1</label>
    </ligand>
</feature>
<dbReference type="CDD" id="cd02582">
    <property type="entry name" value="RNAP_archeal_A"/>
    <property type="match status" value="1"/>
</dbReference>
<keyword evidence="7 13" id="KW-0862">Zinc</keyword>
<evidence type="ECO:0000256" key="8">
    <source>
        <dbReference type="ARBA" id="ARBA00022842"/>
    </source>
</evidence>
<dbReference type="InterPro" id="IPR042102">
    <property type="entry name" value="RNA_pol_Rpb1_3_sf"/>
</dbReference>
<evidence type="ECO:0000256" key="9">
    <source>
        <dbReference type="ARBA" id="ARBA00023125"/>
    </source>
</evidence>
<dbReference type="GO" id="GO:0003677">
    <property type="term" value="F:DNA binding"/>
    <property type="evidence" value="ECO:0007669"/>
    <property type="project" value="UniProtKB-UniRule"/>
</dbReference>
<reference evidence="16 17" key="1">
    <citation type="submission" date="2011-10" db="EMBL/GenBank/DDBJ databases">
        <title>Metabolic and evolutionary patterns in the extreme acidophile Ferroplasma acidiphilum.</title>
        <authorList>
            <person name="Golyshina O.V."/>
            <person name="Kozyavkin S.A."/>
            <person name="Tatusov R.L."/>
            <person name="Slesarev A.I."/>
            <person name="Golyshin P.N."/>
        </authorList>
    </citation>
    <scope>NUCLEOTIDE SEQUENCE [LARGE SCALE GENOMIC DNA]</scope>
    <source>
        <strain evidence="17">Y</strain>
    </source>
</reference>
<evidence type="ECO:0000256" key="13">
    <source>
        <dbReference type="HAMAP-Rule" id="MF_00863"/>
    </source>
</evidence>
<dbReference type="Gene3D" id="4.10.860.120">
    <property type="entry name" value="RNA polymerase II, clamp domain"/>
    <property type="match status" value="2"/>
</dbReference>
<dbReference type="FunFam" id="2.40.40.20:FF:000019">
    <property type="entry name" value="DNA-directed RNA polymerase II subunit RPB1"/>
    <property type="match status" value="1"/>
</dbReference>
<dbReference type="Gene3D" id="2.40.40.20">
    <property type="match status" value="1"/>
</dbReference>
<dbReference type="Gene3D" id="6.20.50.80">
    <property type="match status" value="1"/>
</dbReference>
<accession>A0A1V0N212</accession>
<keyword evidence="9 13" id="KW-0238">DNA-binding</keyword>
<gene>
    <name evidence="13" type="primary">rpo1N</name>
    <name evidence="13" type="synonym">rpoA1</name>
    <name evidence="16" type="ORF">FAD_0206</name>
</gene>
<dbReference type="InterPro" id="IPR000722">
    <property type="entry name" value="RNA_pol_asu"/>
</dbReference>
<dbReference type="PANTHER" id="PTHR19376">
    <property type="entry name" value="DNA-DIRECTED RNA POLYMERASE"/>
    <property type="match status" value="1"/>
</dbReference>
<dbReference type="Gene3D" id="6.10.250.2940">
    <property type="match status" value="1"/>
</dbReference>
<evidence type="ECO:0000256" key="12">
    <source>
        <dbReference type="ARBA" id="ARBA00053389"/>
    </source>
</evidence>
<dbReference type="GO" id="GO:0003899">
    <property type="term" value="F:DNA-directed RNA polymerase activity"/>
    <property type="evidence" value="ECO:0007669"/>
    <property type="project" value="UniProtKB-UniRule"/>
</dbReference>
<evidence type="ECO:0000313" key="16">
    <source>
        <dbReference type="EMBL" id="ARD84134.1"/>
    </source>
</evidence>
<keyword evidence="17" id="KW-1185">Reference proteome</keyword>
<evidence type="ECO:0000256" key="2">
    <source>
        <dbReference type="ARBA" id="ARBA00022478"/>
    </source>
</evidence>
<keyword evidence="4 13" id="KW-0808">Transferase</keyword>
<feature type="binding site" evidence="13">
    <location>
        <position position="155"/>
    </location>
    <ligand>
        <name>Zn(2+)</name>
        <dbReference type="ChEBI" id="CHEBI:29105"/>
        <label>2</label>
    </ligand>
</feature>
<dbReference type="SUPFAM" id="SSF64484">
    <property type="entry name" value="beta and beta-prime subunits of DNA dependent RNA-polymerase"/>
    <property type="match status" value="1"/>
</dbReference>
<feature type="binding site" evidence="13">
    <location>
        <position position="75"/>
    </location>
    <ligand>
        <name>Zn(2+)</name>
        <dbReference type="ChEBI" id="CHEBI:29105"/>
        <label>1</label>
    </ligand>
</feature>
<evidence type="ECO:0000256" key="14">
    <source>
        <dbReference type="RuleBase" id="RU004279"/>
    </source>
</evidence>
<dbReference type="NCBIfam" id="NF006336">
    <property type="entry name" value="PRK08566.1"/>
    <property type="match status" value="1"/>
</dbReference>
<dbReference type="NCBIfam" id="TIGR02390">
    <property type="entry name" value="RNA_pol_rpoA1"/>
    <property type="match status" value="1"/>
</dbReference>
<dbReference type="InterPro" id="IPR007066">
    <property type="entry name" value="RNA_pol_Rpb1_3"/>
</dbReference>
<sequence>MNFNNVSKRIEKIKFALLSPDEIRKMSQIRVITPDTYDDDGYPIERGLMDLHMGVIEPGLKCATCGGKVDECPGHFGHIELAMPVVHIGFIKEIKTMLDASCKECGRIKLTDDEINNYRTQISSVDFETTDPEIIDMTLKKILDVAIQRNICPHCSSESPKVILDKPTTFREGGIKITPKEIRERLERIPDNDLLFFGINSTAARPEWMILTVLPVPPIDVRPSITLETGERSEDDLTHKLVDIIRISQRLRESRDNGSPQLIIEDLWDLLQYHITTYFDNQTAGIPPARHRSGRALKTLVQRLKGKEGRFRANLSGKRVNFSSRSVISPEPFLSMNEVGIPEVAARELTVPVLINSFNIDKMKEWIKRGTAPRTPDGKYLAGINYLIRPDGRRIKLTDQNAEINSDRIDIGWTVERQMTEGDIVLFNRQPSLHRMSMMAHAVRVLPGMTFRFNLSDCTPYNADFDGDEMNLHVIQSEESRAEARIIMKVQEQIMSPRFGGPIIGAIHDHITSLFLLTHNNPLISEDDTLHTVSYIEFDRLPEPVIKDGKKYYHGRDIFSLILPEGLNVKFKSHLCAGAKDKCEYEDDPADTYVVITDGKLVHGTIDDEAVGPFSGVIVDKIFRNIGPQAAAKFIDSVTRLAVGFLSHRGFSTGIKDYDIPKDAISRIQEISNETLEKIEKLVDAFRSGQLQPLPGRSVEDTLEVEILSSTGGVRDESGKIASQYLGLNDPSVIMARSGARAKMLNIAEVAGMVGQQSVRGGRLNRGYANRTLSHFKENDLGAYARGFIKSSYRAGLNPTEYFFHSIGGREGLVDIAVRTSRSGYMQRRLINAFEDLKVNETRRVEDTIGSVVQFKYGEDGIDPTRSDEGQTVDVDYAAYDEFGDEQ</sequence>
<evidence type="ECO:0000256" key="11">
    <source>
        <dbReference type="ARBA" id="ARBA00048552"/>
    </source>
</evidence>
<dbReference type="EMBL" id="CP015363">
    <property type="protein sequence ID" value="ARD84134.1"/>
    <property type="molecule type" value="Genomic_DNA"/>
</dbReference>
<dbReference type="HAMAP" id="MF_00863">
    <property type="entry name" value="RNApol_arch_Rpo1N"/>
    <property type="match status" value="1"/>
</dbReference>
<dbReference type="STRING" id="74969.FAD_0206"/>
<proteinExistence type="inferred from homology"/>
<dbReference type="Pfam" id="PF05000">
    <property type="entry name" value="RNA_pol_Rpb1_4"/>
    <property type="match status" value="1"/>
</dbReference>
<dbReference type="GeneID" id="31675716"/>
<dbReference type="InterPro" id="IPR038120">
    <property type="entry name" value="Rpb1_funnel_sf"/>
</dbReference>
<dbReference type="GO" id="GO:0000428">
    <property type="term" value="C:DNA-directed RNA polymerase complex"/>
    <property type="evidence" value="ECO:0007669"/>
    <property type="project" value="UniProtKB-KW"/>
</dbReference>
<dbReference type="Gene3D" id="1.10.274.100">
    <property type="entry name" value="RNA polymerase Rpb1, domain 3"/>
    <property type="match status" value="1"/>
</dbReference>
<organism evidence="16 17">
    <name type="scientific">Ferroplasma acidiphilum</name>
    <dbReference type="NCBI Taxonomy" id="74969"/>
    <lineage>
        <taxon>Archaea</taxon>
        <taxon>Methanobacteriati</taxon>
        <taxon>Thermoplasmatota</taxon>
        <taxon>Thermoplasmata</taxon>
        <taxon>Thermoplasmatales</taxon>
        <taxon>Ferroplasmaceae</taxon>
        <taxon>Ferroplasma</taxon>
    </lineage>
</organism>
<dbReference type="Pfam" id="PF04997">
    <property type="entry name" value="RNA_pol_Rpb1_1"/>
    <property type="match status" value="1"/>
</dbReference>
<evidence type="ECO:0000256" key="10">
    <source>
        <dbReference type="ARBA" id="ARBA00023163"/>
    </source>
</evidence>
<keyword evidence="2 13" id="KW-0240">DNA-directed RNA polymerase</keyword>
<evidence type="ECO:0000256" key="1">
    <source>
        <dbReference type="ARBA" id="ARBA00006460"/>
    </source>
</evidence>
<name>A0A1V0N212_9ARCH</name>
<dbReference type="InterPro" id="IPR007081">
    <property type="entry name" value="RNA_pol_Rpb1_5"/>
</dbReference>
<feature type="binding site" evidence="13">
    <location>
        <position position="464"/>
    </location>
    <ligand>
        <name>Mg(2+)</name>
        <dbReference type="ChEBI" id="CHEBI:18420"/>
    </ligand>
</feature>
<dbReference type="AlphaFoldDB" id="A0A1V0N212"/>
<dbReference type="Pfam" id="PF04983">
    <property type="entry name" value="RNA_pol_Rpb1_3"/>
    <property type="match status" value="1"/>
</dbReference>
<dbReference type="InterPro" id="IPR044893">
    <property type="entry name" value="RNA_pol_Rpb1_clamp_domain"/>
</dbReference>
<keyword evidence="10 13" id="KW-0804">Transcription</keyword>
<dbReference type="InterPro" id="IPR045867">
    <property type="entry name" value="DNA-dir_RpoC_beta_prime"/>
</dbReference>
<feature type="binding site" evidence="13">
    <location>
        <position position="65"/>
    </location>
    <ligand>
        <name>Zn(2+)</name>
        <dbReference type="ChEBI" id="CHEBI:29105"/>
        <label>1</label>
    </ligand>
</feature>
<keyword evidence="8 13" id="KW-0460">Magnesium</keyword>
<dbReference type="GO" id="GO:0005737">
    <property type="term" value="C:cytoplasm"/>
    <property type="evidence" value="ECO:0007669"/>
    <property type="project" value="UniProtKB-SubCell"/>
</dbReference>
<evidence type="ECO:0000256" key="7">
    <source>
        <dbReference type="ARBA" id="ARBA00022833"/>
    </source>
</evidence>
<evidence type="ECO:0000256" key="3">
    <source>
        <dbReference type="ARBA" id="ARBA00022490"/>
    </source>
</evidence>
<dbReference type="GeneID" id="16025352"/>
<evidence type="ECO:0000256" key="5">
    <source>
        <dbReference type="ARBA" id="ARBA00022695"/>
    </source>
</evidence>
<dbReference type="InterPro" id="IPR007083">
    <property type="entry name" value="RNA_pol_Rpb1_4"/>
</dbReference>
<comment type="function">
    <text evidence="14">DNA-dependent RNA polymerase catalyzes the transcription of DNA into RNA using the four ribonucleoside triphosphates as substrates.</text>
</comment>
<evidence type="ECO:0000256" key="6">
    <source>
        <dbReference type="ARBA" id="ARBA00022723"/>
    </source>
</evidence>
<dbReference type="InterPro" id="IPR012758">
    <property type="entry name" value="RPO1N"/>
</dbReference>
<dbReference type="RefSeq" id="WP_009887209.1">
    <property type="nucleotide sequence ID" value="NZ_CP015363.1"/>
</dbReference>
<dbReference type="Gene3D" id="1.10.132.30">
    <property type="match status" value="1"/>
</dbReference>
<dbReference type="OrthoDB" id="371812at2157"/>
<comment type="similarity">
    <text evidence="1 13 14">Belongs to the RNA polymerase beta' chain family.</text>
</comment>
<comment type="cofactor">
    <cofactor evidence="13">
        <name>Zn(2+)</name>
        <dbReference type="ChEBI" id="CHEBI:29105"/>
    </cofactor>
    <text evidence="13">Binds at least 2 Zn(2+) per subunit.</text>
</comment>
<keyword evidence="5 13" id="KW-0548">Nucleotidyltransferase</keyword>
<evidence type="ECO:0000313" key="17">
    <source>
        <dbReference type="Proteomes" id="UP000192050"/>
    </source>
</evidence>
<dbReference type="Pfam" id="PF04998">
    <property type="entry name" value="RNA_pol_Rpb1_5"/>
    <property type="match status" value="1"/>
</dbReference>
<keyword evidence="6 13" id="KW-0479">Metal-binding</keyword>
<dbReference type="Pfam" id="PF00623">
    <property type="entry name" value="RNA_pol_Rpb1_2"/>
    <property type="match status" value="1"/>
</dbReference>
<dbReference type="GO" id="GO:0006351">
    <property type="term" value="P:DNA-templated transcription"/>
    <property type="evidence" value="ECO:0007669"/>
    <property type="project" value="UniProtKB-UniRule"/>
</dbReference>
<evidence type="ECO:0000256" key="4">
    <source>
        <dbReference type="ARBA" id="ARBA00022679"/>
    </source>
</evidence>
<comment type="function">
    <text evidence="12 13">DNA-dependent RNA polymerase (RNAP) catalyzes the transcription of DNA into RNA using the four ribonucleoside triphosphates as substrates. Forms the clamp head domain.</text>
</comment>
<comment type="subcellular location">
    <subcellularLocation>
        <location evidence="13">Cytoplasm</location>
    </subcellularLocation>
</comment>
<dbReference type="EC" id="2.7.7.6" evidence="13"/>
<dbReference type="InterPro" id="IPR006592">
    <property type="entry name" value="RNA_pol_N"/>
</dbReference>
<comment type="cofactor">
    <cofactor evidence="13">
        <name>Mg(2+)</name>
        <dbReference type="ChEBI" id="CHEBI:18420"/>
    </cofactor>
</comment>
<dbReference type="GO" id="GO:0000287">
    <property type="term" value="F:magnesium ion binding"/>
    <property type="evidence" value="ECO:0007669"/>
    <property type="project" value="UniProtKB-UniRule"/>
</dbReference>
<dbReference type="KEGG" id="fai:FAD_0206"/>
<protein>
    <recommendedName>
        <fullName evidence="13">DNA-directed RNA polymerase subunit Rpo1N</fullName>
        <ecNumber evidence="13">2.7.7.6</ecNumber>
    </recommendedName>
    <alternativeName>
        <fullName evidence="13">DNA-directed RNA polymerase subunit A'</fullName>
    </alternativeName>
</protein>
<dbReference type="Gene3D" id="3.30.1490.180">
    <property type="entry name" value="RNA polymerase ii"/>
    <property type="match status" value="1"/>
</dbReference>
<feature type="binding site" evidence="13">
    <location>
        <position position="466"/>
    </location>
    <ligand>
        <name>Mg(2+)</name>
        <dbReference type="ChEBI" id="CHEBI:18420"/>
    </ligand>
</feature>
<comment type="catalytic activity">
    <reaction evidence="11 13 14">
        <text>RNA(n) + a ribonucleoside 5'-triphosphate = RNA(n+1) + diphosphate</text>
        <dbReference type="Rhea" id="RHEA:21248"/>
        <dbReference type="Rhea" id="RHEA-COMP:14527"/>
        <dbReference type="Rhea" id="RHEA-COMP:17342"/>
        <dbReference type="ChEBI" id="CHEBI:33019"/>
        <dbReference type="ChEBI" id="CHEBI:61557"/>
        <dbReference type="ChEBI" id="CHEBI:140395"/>
        <dbReference type="EC" id="2.7.7.6"/>
    </reaction>
</comment>
<dbReference type="SMART" id="SM00663">
    <property type="entry name" value="RPOLA_N"/>
    <property type="match status" value="1"/>
</dbReference>
<feature type="binding site" evidence="13">
    <location>
        <position position="152"/>
    </location>
    <ligand>
        <name>Zn(2+)</name>
        <dbReference type="ChEBI" id="CHEBI:29105"/>
        <label>2</label>
    </ligand>
</feature>